<dbReference type="PANTHER" id="PTHR47544:SF2">
    <property type="entry name" value="RHO GUANINE NUCLEOTIDE EXCHANGE FACTOR 4"/>
    <property type="match status" value="1"/>
</dbReference>
<dbReference type="EMBL" id="SRLO01000321">
    <property type="protein sequence ID" value="TNN61162.1"/>
    <property type="molecule type" value="Genomic_DNA"/>
</dbReference>
<evidence type="ECO:0000313" key="5">
    <source>
        <dbReference type="EMBL" id="TNN61162.1"/>
    </source>
</evidence>
<sequence length="163" mass="15535">MRTQQGLSVGVGGGVPLPGGSCGSGGSSSGLSPESDSDGGSPTAGRVDVMVDGELLGVGGRTAGGGRGGGGGGGGSLGGTLRGVLSRYWSLESLHSITAVVVPDGASEKAGLAGELGSEEDLLYEEFRGSVHHFGNPGGGGGEQLAINEVGGVEAGPNVTGVM</sequence>
<protein>
    <submittedName>
        <fullName evidence="5">Uncharacterized protein</fullName>
    </submittedName>
</protein>
<feature type="region of interest" description="Disordered" evidence="4">
    <location>
        <begin position="1"/>
        <end position="46"/>
    </location>
</feature>
<dbReference type="GO" id="GO:0005085">
    <property type="term" value="F:guanyl-nucleotide exchange factor activity"/>
    <property type="evidence" value="ECO:0007669"/>
    <property type="project" value="UniProtKB-KW"/>
</dbReference>
<keyword evidence="3" id="KW-0344">Guanine-nucleotide releasing factor</keyword>
<feature type="compositionally biased region" description="Low complexity" evidence="4">
    <location>
        <begin position="29"/>
        <end position="41"/>
    </location>
</feature>
<organism evidence="5 6">
    <name type="scientific">Liparis tanakae</name>
    <name type="common">Tanaka's snailfish</name>
    <dbReference type="NCBI Taxonomy" id="230148"/>
    <lineage>
        <taxon>Eukaryota</taxon>
        <taxon>Metazoa</taxon>
        <taxon>Chordata</taxon>
        <taxon>Craniata</taxon>
        <taxon>Vertebrata</taxon>
        <taxon>Euteleostomi</taxon>
        <taxon>Actinopterygii</taxon>
        <taxon>Neopterygii</taxon>
        <taxon>Teleostei</taxon>
        <taxon>Neoteleostei</taxon>
        <taxon>Acanthomorphata</taxon>
        <taxon>Eupercaria</taxon>
        <taxon>Perciformes</taxon>
        <taxon>Cottioidei</taxon>
        <taxon>Cottales</taxon>
        <taxon>Liparidae</taxon>
        <taxon>Liparis</taxon>
    </lineage>
</organism>
<dbReference type="GO" id="GO:0005737">
    <property type="term" value="C:cytoplasm"/>
    <property type="evidence" value="ECO:0007669"/>
    <property type="project" value="UniProtKB-SubCell"/>
</dbReference>
<dbReference type="OrthoDB" id="10665525at2759"/>
<name>A0A4Z2H8R7_9TELE</name>
<evidence type="ECO:0000256" key="2">
    <source>
        <dbReference type="ARBA" id="ARBA00022490"/>
    </source>
</evidence>
<comment type="subcellular location">
    <subcellularLocation>
        <location evidence="1">Cytoplasm</location>
    </subcellularLocation>
</comment>
<dbReference type="PANTHER" id="PTHR47544">
    <property type="entry name" value="RHO GUANINE NUCLEOTIDE EXCHANGE FACTOR 4"/>
    <property type="match status" value="1"/>
</dbReference>
<feature type="compositionally biased region" description="Gly residues" evidence="4">
    <location>
        <begin position="9"/>
        <end position="28"/>
    </location>
</feature>
<proteinExistence type="predicted"/>
<evidence type="ECO:0000256" key="1">
    <source>
        <dbReference type="ARBA" id="ARBA00004496"/>
    </source>
</evidence>
<evidence type="ECO:0000256" key="3">
    <source>
        <dbReference type="ARBA" id="ARBA00022658"/>
    </source>
</evidence>
<evidence type="ECO:0000256" key="4">
    <source>
        <dbReference type="SAM" id="MobiDB-lite"/>
    </source>
</evidence>
<accession>A0A4Z2H8R7</accession>
<keyword evidence="2" id="KW-0963">Cytoplasm</keyword>
<dbReference type="AlphaFoldDB" id="A0A4Z2H8R7"/>
<gene>
    <name evidence="5" type="ORF">EYF80_028670</name>
</gene>
<evidence type="ECO:0000313" key="6">
    <source>
        <dbReference type="Proteomes" id="UP000314294"/>
    </source>
</evidence>
<keyword evidence="6" id="KW-1185">Reference proteome</keyword>
<reference evidence="5 6" key="1">
    <citation type="submission" date="2019-03" db="EMBL/GenBank/DDBJ databases">
        <title>First draft genome of Liparis tanakae, snailfish: a comprehensive survey of snailfish specific genes.</title>
        <authorList>
            <person name="Kim W."/>
            <person name="Song I."/>
            <person name="Jeong J.-H."/>
            <person name="Kim D."/>
            <person name="Kim S."/>
            <person name="Ryu S."/>
            <person name="Song J.Y."/>
            <person name="Lee S.K."/>
        </authorList>
    </citation>
    <scope>NUCLEOTIDE SEQUENCE [LARGE SCALE GENOMIC DNA]</scope>
    <source>
        <tissue evidence="5">Muscle</tissue>
    </source>
</reference>
<dbReference type="Proteomes" id="UP000314294">
    <property type="component" value="Unassembled WGS sequence"/>
</dbReference>
<comment type="caution">
    <text evidence="5">The sequence shown here is derived from an EMBL/GenBank/DDBJ whole genome shotgun (WGS) entry which is preliminary data.</text>
</comment>